<keyword evidence="1" id="KW-0175">Coiled coil</keyword>
<keyword evidence="3" id="KW-1185">Reference proteome</keyword>
<dbReference type="EMBL" id="CAJZBQ010000046">
    <property type="protein sequence ID" value="CAG9328795.1"/>
    <property type="molecule type" value="Genomic_DNA"/>
</dbReference>
<sequence>MENFDICLISGSVEDMLKKRAQLPLYFQVLKIKFIQQKYYKIEISDSCWIFNAVVSKTAAAKSSTNRDLSINCVIQVNSYDLITSKDGKDKIIALKEFIVVDNKLDIIGKPILINAVNYPCQGTPTNVSDNCSVASYNQSEKTPDRHQPHSQGIFTESHRIDQSIEDANKVLQEMKTSYDSRLSGLEKQIQELQITMEKLASSLKVNDKL</sequence>
<dbReference type="Gene3D" id="2.40.50.140">
    <property type="entry name" value="Nucleic acid-binding proteins"/>
    <property type="match status" value="1"/>
</dbReference>
<dbReference type="AlphaFoldDB" id="A0AAU9JTC0"/>
<evidence type="ECO:0000313" key="3">
    <source>
        <dbReference type="Proteomes" id="UP001162131"/>
    </source>
</evidence>
<organism evidence="2 3">
    <name type="scientific">Blepharisma stoltei</name>
    <dbReference type="NCBI Taxonomy" id="1481888"/>
    <lineage>
        <taxon>Eukaryota</taxon>
        <taxon>Sar</taxon>
        <taxon>Alveolata</taxon>
        <taxon>Ciliophora</taxon>
        <taxon>Postciliodesmatophora</taxon>
        <taxon>Heterotrichea</taxon>
        <taxon>Heterotrichida</taxon>
        <taxon>Blepharismidae</taxon>
        <taxon>Blepharisma</taxon>
    </lineage>
</organism>
<evidence type="ECO:0000313" key="2">
    <source>
        <dbReference type="EMBL" id="CAG9328795.1"/>
    </source>
</evidence>
<name>A0AAU9JTC0_9CILI</name>
<protein>
    <submittedName>
        <fullName evidence="2">Uncharacterized protein</fullName>
    </submittedName>
</protein>
<dbReference type="Proteomes" id="UP001162131">
    <property type="component" value="Unassembled WGS sequence"/>
</dbReference>
<dbReference type="InterPro" id="IPR012340">
    <property type="entry name" value="NA-bd_OB-fold"/>
</dbReference>
<accession>A0AAU9JTC0</accession>
<proteinExistence type="predicted"/>
<comment type="caution">
    <text evidence="2">The sequence shown here is derived from an EMBL/GenBank/DDBJ whole genome shotgun (WGS) entry which is preliminary data.</text>
</comment>
<reference evidence="2" key="1">
    <citation type="submission" date="2021-09" db="EMBL/GenBank/DDBJ databases">
        <authorList>
            <consortium name="AG Swart"/>
            <person name="Singh M."/>
            <person name="Singh A."/>
            <person name="Seah K."/>
            <person name="Emmerich C."/>
        </authorList>
    </citation>
    <scope>NUCLEOTIDE SEQUENCE</scope>
    <source>
        <strain evidence="2">ATCC30299</strain>
    </source>
</reference>
<evidence type="ECO:0000256" key="1">
    <source>
        <dbReference type="SAM" id="Coils"/>
    </source>
</evidence>
<feature type="coiled-coil region" evidence="1">
    <location>
        <begin position="176"/>
        <end position="203"/>
    </location>
</feature>
<gene>
    <name evidence="2" type="ORF">BSTOLATCC_MIC46785</name>
</gene>